<sequence length="69" mass="8286">MKFRGDKKRHIKFLYSSFKPEQLNKLFNELNGSTNFYMASFFDPTPREKDKNSRGQKASYQFFLFSCRS</sequence>
<protein>
    <submittedName>
        <fullName evidence="1">Uncharacterized protein</fullName>
    </submittedName>
</protein>
<organism evidence="1 2">
    <name type="scientific">Carnobacterium maltaromaticum LMA28</name>
    <dbReference type="NCBI Taxonomy" id="1234679"/>
    <lineage>
        <taxon>Bacteria</taxon>
        <taxon>Bacillati</taxon>
        <taxon>Bacillota</taxon>
        <taxon>Bacilli</taxon>
        <taxon>Lactobacillales</taxon>
        <taxon>Carnobacteriaceae</taxon>
        <taxon>Carnobacterium</taxon>
    </lineage>
</organism>
<dbReference type="STRING" id="1234679.BN424_1265"/>
<dbReference type="AlphaFoldDB" id="K8E3I2"/>
<reference evidence="2" key="1">
    <citation type="journal article" date="2013" name="Genome Announc.">
        <title>Complete Chromosome Sequence of Carnobacterium maltaromaticum LMA 28.</title>
        <authorList>
            <person name="Cailliez-Grimal C."/>
            <person name="Chaillou S."/>
            <person name="Anba-Mondoloni J."/>
            <person name="Loux V."/>
            <person name="Afzal M.I."/>
            <person name="Rahman A."/>
            <person name="Kergourlay G."/>
            <person name="Champomier-Verges M.C."/>
            <person name="Zagorec M."/>
            <person name="Dalgaard P."/>
            <person name="Leisner J.J."/>
            <person name="Prevost H."/>
            <person name="Revol-Junelles A.M."/>
            <person name="Borges F."/>
        </authorList>
    </citation>
    <scope>NUCLEOTIDE SEQUENCE</scope>
    <source>
        <strain evidence="2">LMA28</strain>
    </source>
</reference>
<dbReference type="KEGG" id="cml:BN424_1265"/>
<gene>
    <name evidence="1" type="ORF">BN424_1265</name>
</gene>
<dbReference type="HOGENOM" id="CLU_204434_0_0_9"/>
<name>K8E3I2_CARML</name>
<accession>K8E3I2</accession>
<dbReference type="Proteomes" id="UP000000212">
    <property type="component" value="Chromosome"/>
</dbReference>
<dbReference type="EMBL" id="HE999757">
    <property type="protein sequence ID" value="CCO10765.1"/>
    <property type="molecule type" value="Genomic_DNA"/>
</dbReference>
<keyword evidence="2" id="KW-1185">Reference proteome</keyword>
<proteinExistence type="predicted"/>
<evidence type="ECO:0000313" key="2">
    <source>
        <dbReference type="Proteomes" id="UP000000212"/>
    </source>
</evidence>
<evidence type="ECO:0000313" key="1">
    <source>
        <dbReference type="EMBL" id="CCO10765.1"/>
    </source>
</evidence>